<dbReference type="AlphaFoldDB" id="A0A9W9I0Y1"/>
<dbReference type="InterPro" id="IPR029058">
    <property type="entry name" value="AB_hydrolase_fold"/>
</dbReference>
<dbReference type="OrthoDB" id="3057168at2759"/>
<dbReference type="EMBL" id="JAPQKO010000005">
    <property type="protein sequence ID" value="KAJ5161471.1"/>
    <property type="molecule type" value="Genomic_DNA"/>
</dbReference>
<protein>
    <recommendedName>
        <fullName evidence="1">T6SS Phospholipase effector Tle1-like catalytic domain-containing protein</fullName>
    </recommendedName>
</protein>
<proteinExistence type="predicted"/>
<comment type="caution">
    <text evidence="2">The sequence shown here is derived from an EMBL/GenBank/DDBJ whole genome shotgun (WGS) entry which is preliminary data.</text>
</comment>
<dbReference type="GO" id="GO:0017000">
    <property type="term" value="P:antibiotic biosynthetic process"/>
    <property type="evidence" value="ECO:0007669"/>
    <property type="project" value="UniProtKB-ARBA"/>
</dbReference>
<dbReference type="PANTHER" id="PTHR33840">
    <property type="match status" value="1"/>
</dbReference>
<dbReference type="GO" id="GO:0072330">
    <property type="term" value="P:monocarboxylic acid biosynthetic process"/>
    <property type="evidence" value="ECO:0007669"/>
    <property type="project" value="UniProtKB-ARBA"/>
</dbReference>
<dbReference type="Proteomes" id="UP001146351">
    <property type="component" value="Unassembled WGS sequence"/>
</dbReference>
<gene>
    <name evidence="2" type="ORF">N7492_006863</name>
</gene>
<dbReference type="Pfam" id="PF09994">
    <property type="entry name" value="T6SS_Tle1-like_cat"/>
    <property type="match status" value="1"/>
</dbReference>
<accession>A0A9W9I0Y1</accession>
<dbReference type="PANTHER" id="PTHR33840:SF1">
    <property type="entry name" value="TLE1 PHOSPHOLIPASE DOMAIN-CONTAINING PROTEIN"/>
    <property type="match status" value="1"/>
</dbReference>
<organism evidence="2 3">
    <name type="scientific">Penicillium capsulatum</name>
    <dbReference type="NCBI Taxonomy" id="69766"/>
    <lineage>
        <taxon>Eukaryota</taxon>
        <taxon>Fungi</taxon>
        <taxon>Dikarya</taxon>
        <taxon>Ascomycota</taxon>
        <taxon>Pezizomycotina</taxon>
        <taxon>Eurotiomycetes</taxon>
        <taxon>Eurotiomycetidae</taxon>
        <taxon>Eurotiales</taxon>
        <taxon>Aspergillaceae</taxon>
        <taxon>Penicillium</taxon>
    </lineage>
</organism>
<evidence type="ECO:0000313" key="3">
    <source>
        <dbReference type="Proteomes" id="UP001146351"/>
    </source>
</evidence>
<name>A0A9W9I0Y1_9EURO</name>
<reference evidence="2" key="1">
    <citation type="submission" date="2022-11" db="EMBL/GenBank/DDBJ databases">
        <authorList>
            <person name="Petersen C."/>
        </authorList>
    </citation>
    <scope>NUCLEOTIDE SEQUENCE</scope>
    <source>
        <strain evidence="2">IBT 21917</strain>
    </source>
</reference>
<evidence type="ECO:0000313" key="2">
    <source>
        <dbReference type="EMBL" id="KAJ5161471.1"/>
    </source>
</evidence>
<sequence length="633" mass="70974">MPLPEKRIVVCLDGTWVNSDKGYNRPSFGQPNTTIQVPTNVTRLHRALKNRDSNGTVQVLYYQPGVGSTGSITDTIAGGVFGAGVSENIREAYSFIAANYVPGDEIILVGFSRGAFTARSVAAQKLITDIGLLNSEGMEALYPIFKDVQNFKNSHYKDKFPTIPFPDKPPTPNDGIEYKIRLEEEGLTRVYDPDGHRIKFSDTSLSNDIEYAFQALALDEDRTSFAPTLWYRPRHVRTDLRQVWFPGAHSNVGGGLPDQEIANLSMAWMMDQMISIGVAFEPGVIDKIFEDSVSYYYGHARDSKSSSDSSKRKRQKEWAVDFIYDEHEPVRPWALGEIVEPDVGLYRAAGRTTRTPGMYRRVDPATALDTPYFMKNTHESIHRSVRIRLALEGLGYDDAGRYKCRALLKNGLWELKRMRVVVHRHIESPYTEVDETVEDYQWGWAYAGPEKDAPPETVMWEEPLGPMENKLLRLNKALVLSKAKTSSKRWALVHSEVAPEIFTCFHPLVIRCILVVAEIPKPPGSANRWPLIETANPLAGHTVDRDPQFGNPQGVIRLDGKVQHLGVSGDGCDPERNCGVLGFHSDLPCYGSERQMTSLLPDGVKLCYPWQSPATKYGPTGFARGQCNGQWFE</sequence>
<keyword evidence="3" id="KW-1185">Reference proteome</keyword>
<dbReference type="InterPro" id="IPR018712">
    <property type="entry name" value="Tle1-like_cat"/>
</dbReference>
<reference evidence="2" key="2">
    <citation type="journal article" date="2023" name="IMA Fungus">
        <title>Comparative genomic study of the Penicillium genus elucidates a diverse pangenome and 15 lateral gene transfer events.</title>
        <authorList>
            <person name="Petersen C."/>
            <person name="Sorensen T."/>
            <person name="Nielsen M.R."/>
            <person name="Sondergaard T.E."/>
            <person name="Sorensen J.L."/>
            <person name="Fitzpatrick D.A."/>
            <person name="Frisvad J.C."/>
            <person name="Nielsen K.L."/>
        </authorList>
    </citation>
    <scope>NUCLEOTIDE SEQUENCE</scope>
    <source>
        <strain evidence="2">IBT 21917</strain>
    </source>
</reference>
<dbReference type="SUPFAM" id="SSF53474">
    <property type="entry name" value="alpha/beta-Hydrolases"/>
    <property type="match status" value="1"/>
</dbReference>
<evidence type="ECO:0000259" key="1">
    <source>
        <dbReference type="Pfam" id="PF09994"/>
    </source>
</evidence>
<feature type="domain" description="T6SS Phospholipase effector Tle1-like catalytic" evidence="1">
    <location>
        <begin position="6"/>
        <end position="272"/>
    </location>
</feature>